<dbReference type="InParanoid" id="A0A084Q817"/>
<dbReference type="EMBL" id="KL661923">
    <property type="protein sequence ID" value="KFA60102.1"/>
    <property type="molecule type" value="Genomic_DNA"/>
</dbReference>
<evidence type="ECO:0000313" key="3">
    <source>
        <dbReference type="Proteomes" id="UP000028524"/>
    </source>
</evidence>
<sequence length="557" mass="64411">MAPEGSKPTGKAQATQGKTITETPTDDVMDTARDNDSDSDDEEVQNLKVTVQEMKDLMAANAKQTEERMQQLAEVCRAPRKDNKNFRPVPKGSPKNLSTMEEGKTLAIAQQGTAPGTHPGPTNLDRKKCPERNMTLAVAYRGYEIPEEEYQWEQLARNQPQKYEATCEAAVGRARENQKKEKVWFKGHLIPQEERHWDELEKTNPRLYHKTCTAAVELARIQAIQAETKALKQQRKEWQRQEQMAYYGTRQRRRNRNLCTGLATPKDWNDYEEAWIEDFPEGKWAVGYFPTTRVPTGVHRTPEDWESVPEGSLYPDDQITLIMAYDGTFAYDSDGHAIDSEEERYWQKRRGASLQEEIIPATSEDSEDDKDSHKSSDTQNETMADDRYGLITTYFRTNEDRRIAPEGEGDQEIIEKSKQRRDPGDAHEDLYIPALQLQEAMKYVSYEPWKHEEDDPRLDTDHDWHRGLSWVSCYWMNCPKHLGNKVKNNAFPIKLRGEPTTEPYEHDEVIEHEVTTYYPREKIARLERSNERYPLECYSIPDRQDTNSAHGNISGGT</sequence>
<dbReference type="AlphaFoldDB" id="A0A084Q817"/>
<feature type="region of interest" description="Disordered" evidence="1">
    <location>
        <begin position="399"/>
        <end position="426"/>
    </location>
</feature>
<keyword evidence="3" id="KW-1185">Reference proteome</keyword>
<protein>
    <submittedName>
        <fullName evidence="2">Uncharacterized protein</fullName>
    </submittedName>
</protein>
<proteinExistence type="predicted"/>
<name>A0A084Q817_STAC4</name>
<feature type="region of interest" description="Disordered" evidence="1">
    <location>
        <begin position="349"/>
        <end position="383"/>
    </location>
</feature>
<gene>
    <name evidence="2" type="ORF">S40285_10783</name>
</gene>
<organism evidence="2 3">
    <name type="scientific">Stachybotrys chlorohalonatus (strain IBT 40285)</name>
    <dbReference type="NCBI Taxonomy" id="1283841"/>
    <lineage>
        <taxon>Eukaryota</taxon>
        <taxon>Fungi</taxon>
        <taxon>Dikarya</taxon>
        <taxon>Ascomycota</taxon>
        <taxon>Pezizomycotina</taxon>
        <taxon>Sordariomycetes</taxon>
        <taxon>Hypocreomycetidae</taxon>
        <taxon>Hypocreales</taxon>
        <taxon>Stachybotryaceae</taxon>
        <taxon>Stachybotrys</taxon>
    </lineage>
</organism>
<feature type="compositionally biased region" description="Polar residues" evidence="1">
    <location>
        <begin position="12"/>
        <end position="23"/>
    </location>
</feature>
<accession>A0A084Q817</accession>
<feature type="region of interest" description="Disordered" evidence="1">
    <location>
        <begin position="1"/>
        <end position="44"/>
    </location>
</feature>
<reference evidence="2 3" key="1">
    <citation type="journal article" date="2014" name="BMC Genomics">
        <title>Comparative genome sequencing reveals chemotype-specific gene clusters in the toxigenic black mold Stachybotrys.</title>
        <authorList>
            <person name="Semeiks J."/>
            <person name="Borek D."/>
            <person name="Otwinowski Z."/>
            <person name="Grishin N.V."/>
        </authorList>
    </citation>
    <scope>NUCLEOTIDE SEQUENCE [LARGE SCALE GENOMIC DNA]</scope>
    <source>
        <strain evidence="2 3">IBT 40285</strain>
    </source>
</reference>
<feature type="region of interest" description="Disordered" evidence="1">
    <location>
        <begin position="77"/>
        <end position="98"/>
    </location>
</feature>
<dbReference type="Proteomes" id="UP000028524">
    <property type="component" value="Unassembled WGS sequence"/>
</dbReference>
<evidence type="ECO:0000313" key="2">
    <source>
        <dbReference type="EMBL" id="KFA60102.1"/>
    </source>
</evidence>
<feature type="compositionally biased region" description="Basic and acidic residues" evidence="1">
    <location>
        <begin position="413"/>
        <end position="426"/>
    </location>
</feature>
<dbReference type="HOGENOM" id="CLU_489310_0_0_1"/>
<evidence type="ECO:0000256" key="1">
    <source>
        <dbReference type="SAM" id="MobiDB-lite"/>
    </source>
</evidence>